<evidence type="ECO:0000256" key="1">
    <source>
        <dbReference type="SAM" id="MobiDB-lite"/>
    </source>
</evidence>
<dbReference type="Proteomes" id="UP000440578">
    <property type="component" value="Unassembled WGS sequence"/>
</dbReference>
<comment type="caution">
    <text evidence="2">The sequence shown here is derived from an EMBL/GenBank/DDBJ whole genome shotgun (WGS) entry which is preliminary data.</text>
</comment>
<gene>
    <name evidence="2" type="ORF">FJT64_026185</name>
</gene>
<sequence>MRGASKTATQLNNAAVPREDGGGMSFTDATADVAGGGGGWTAAWEDAQRSRTWCGVYMPSVTNGFSSRRLERGYQQYASRQRRRGLAMVHFVDLQLKLALLSCFALVRDSHVDSRVSVKEGSLRSKTGAWWGGVGGPRYVCPPIACCLHVPSLLGSRGGDRSISMLRQ</sequence>
<accession>A0A6A4W8Q1</accession>
<feature type="compositionally biased region" description="Polar residues" evidence="1">
    <location>
        <begin position="1"/>
        <end position="13"/>
    </location>
</feature>
<protein>
    <submittedName>
        <fullName evidence="2">Uncharacterized protein</fullName>
    </submittedName>
</protein>
<feature type="region of interest" description="Disordered" evidence="1">
    <location>
        <begin position="1"/>
        <end position="23"/>
    </location>
</feature>
<dbReference type="OrthoDB" id="60033at2759"/>
<name>A0A6A4W8Q1_AMPAM</name>
<keyword evidence="3" id="KW-1185">Reference proteome</keyword>
<evidence type="ECO:0000313" key="3">
    <source>
        <dbReference type="Proteomes" id="UP000440578"/>
    </source>
</evidence>
<organism evidence="2 3">
    <name type="scientific">Amphibalanus amphitrite</name>
    <name type="common">Striped barnacle</name>
    <name type="synonym">Balanus amphitrite</name>
    <dbReference type="NCBI Taxonomy" id="1232801"/>
    <lineage>
        <taxon>Eukaryota</taxon>
        <taxon>Metazoa</taxon>
        <taxon>Ecdysozoa</taxon>
        <taxon>Arthropoda</taxon>
        <taxon>Crustacea</taxon>
        <taxon>Multicrustacea</taxon>
        <taxon>Cirripedia</taxon>
        <taxon>Thoracica</taxon>
        <taxon>Thoracicalcarea</taxon>
        <taxon>Balanomorpha</taxon>
        <taxon>Balanoidea</taxon>
        <taxon>Balanidae</taxon>
        <taxon>Amphibalaninae</taxon>
        <taxon>Amphibalanus</taxon>
    </lineage>
</organism>
<dbReference type="EMBL" id="VIIS01001151">
    <property type="protein sequence ID" value="KAF0301569.1"/>
    <property type="molecule type" value="Genomic_DNA"/>
</dbReference>
<dbReference type="AlphaFoldDB" id="A0A6A4W8Q1"/>
<reference evidence="2 3" key="1">
    <citation type="submission" date="2019-07" db="EMBL/GenBank/DDBJ databases">
        <title>Draft genome assembly of a fouling barnacle, Amphibalanus amphitrite (Darwin, 1854): The first reference genome for Thecostraca.</title>
        <authorList>
            <person name="Kim W."/>
        </authorList>
    </citation>
    <scope>NUCLEOTIDE SEQUENCE [LARGE SCALE GENOMIC DNA]</scope>
    <source>
        <strain evidence="2">SNU_AA5</strain>
        <tissue evidence="2">Soma without cirri and trophi</tissue>
    </source>
</reference>
<evidence type="ECO:0000313" key="2">
    <source>
        <dbReference type="EMBL" id="KAF0301569.1"/>
    </source>
</evidence>
<proteinExistence type="predicted"/>